<dbReference type="FunFam" id="3.90.190.10:FF:000185">
    <property type="entry name" value="Predicted protein"/>
    <property type="match status" value="1"/>
</dbReference>
<dbReference type="SMART" id="SM00194">
    <property type="entry name" value="PTPc"/>
    <property type="match status" value="2"/>
</dbReference>
<sequence>MVFVSDPLKPSSPTGDSIGTTEVTIAFVSKQTLSFIKVIAVPLKEGQNPGKSSDGKYDEVTLNYDNQEEGKPYVSAEFANEKLTRINFLLEMGTFKYLNGELSDGTKYAVFQRSFDENAGIFYYRRRQSSPRNGEDEELNMKPRKRIRTLTDRIRGRGSGAFGEAIPVEEFEDHARRLHANGDLLFSQEYSALRPSSDFTWNATLAQENRYKNRYNNIVAYDHSRVHLTPIQEKKAYIATQGPLPETVDDFWRMVWEQGTKTIVMVTNVEERGRVKCHQYWPTKGGEAYGDIQVTLTQTVELSDFTVRTLCLKKANSRSERTLNQYHYTIWPDHGVPTCATSVLTFVRKASGANPPDAGPMVVHCSAGVGRTGTFVVVDAMLQRIAAEKSVDVFGFVMSLRRDRNIMVQVEEQYVFIHDVLLEAIHSGYTEIRASDLRSHIKNLMQVNSASGQTEMDEEFIRLGRGSTAPQSKFQNANMAYNKTKNRYANVLAFDDTRVKLGVITGIEGSDYINANFVDGYMMRRAFIATQAPIPDTIPDFWRMIWEQESSTVVMLSKETESGKVKVHRYWPAKHPANIGTLVVEMTNEMVYDDYTMREIKLTNTKETASRVIRQYHYTGWPDVGSPDSGTGLIDLIGQVQRWQQQSGQYHYHCTLQCPFFVSFWALGASTASNLASEQVPRWRKRRDAGVGRTGVFCALSILIERLKSEGVVDVFQTVKQLRSQRPAMVQTKDQYEFIYSALSEYLDSFDAYSNFE</sequence>
<dbReference type="PANTHER" id="PTHR19134">
    <property type="entry name" value="RECEPTOR-TYPE TYROSINE-PROTEIN PHOSPHATASE"/>
    <property type="match status" value="1"/>
</dbReference>
<dbReference type="Gene3D" id="3.90.190.10">
    <property type="entry name" value="Protein tyrosine phosphatase superfamily"/>
    <property type="match status" value="2"/>
</dbReference>
<dbReference type="InterPro" id="IPR000387">
    <property type="entry name" value="Tyr_Pase_dom"/>
</dbReference>
<keyword evidence="4" id="KW-1185">Reference proteome</keyword>
<dbReference type="PRINTS" id="PR00700">
    <property type="entry name" value="PRTYPHPHTASE"/>
</dbReference>
<dbReference type="PROSITE" id="PS00383">
    <property type="entry name" value="TYR_PHOSPHATASE_1"/>
    <property type="match status" value="1"/>
</dbReference>
<dbReference type="SMART" id="SM00404">
    <property type="entry name" value="PTPc_motif"/>
    <property type="match status" value="2"/>
</dbReference>
<gene>
    <name evidence="3" type="ORF">OS493_038944</name>
</gene>
<accession>A0A9W9YXA7</accession>
<feature type="domain" description="Tyrosine-protein phosphatase" evidence="1">
    <location>
        <begin position="186"/>
        <end position="424"/>
    </location>
</feature>
<dbReference type="EMBL" id="MU826961">
    <property type="protein sequence ID" value="KAJ7369444.1"/>
    <property type="molecule type" value="Genomic_DNA"/>
</dbReference>
<dbReference type="GO" id="GO:0004725">
    <property type="term" value="F:protein tyrosine phosphatase activity"/>
    <property type="evidence" value="ECO:0007669"/>
    <property type="project" value="InterPro"/>
</dbReference>
<name>A0A9W9YXA7_9CNID</name>
<organism evidence="3 4">
    <name type="scientific">Desmophyllum pertusum</name>
    <dbReference type="NCBI Taxonomy" id="174260"/>
    <lineage>
        <taxon>Eukaryota</taxon>
        <taxon>Metazoa</taxon>
        <taxon>Cnidaria</taxon>
        <taxon>Anthozoa</taxon>
        <taxon>Hexacorallia</taxon>
        <taxon>Scleractinia</taxon>
        <taxon>Caryophylliina</taxon>
        <taxon>Caryophylliidae</taxon>
        <taxon>Desmophyllum</taxon>
    </lineage>
</organism>
<dbReference type="AlphaFoldDB" id="A0A9W9YXA7"/>
<evidence type="ECO:0000259" key="1">
    <source>
        <dbReference type="PROSITE" id="PS50055"/>
    </source>
</evidence>
<comment type="caution">
    <text evidence="3">The sequence shown here is derived from an EMBL/GenBank/DDBJ whole genome shotgun (WGS) entry which is preliminary data.</text>
</comment>
<proteinExistence type="predicted"/>
<dbReference type="InterPro" id="IPR003595">
    <property type="entry name" value="Tyr_Pase_cat"/>
</dbReference>
<dbReference type="InterPro" id="IPR050348">
    <property type="entry name" value="Protein-Tyr_Phosphatase"/>
</dbReference>
<evidence type="ECO:0000313" key="4">
    <source>
        <dbReference type="Proteomes" id="UP001163046"/>
    </source>
</evidence>
<dbReference type="InterPro" id="IPR000242">
    <property type="entry name" value="PTP_cat"/>
</dbReference>
<dbReference type="PROSITE" id="PS50055">
    <property type="entry name" value="TYR_PHOSPHATASE_PTP"/>
    <property type="match status" value="2"/>
</dbReference>
<evidence type="ECO:0000259" key="2">
    <source>
        <dbReference type="PROSITE" id="PS50056"/>
    </source>
</evidence>
<reference evidence="3" key="1">
    <citation type="submission" date="2023-01" db="EMBL/GenBank/DDBJ databases">
        <title>Genome assembly of the deep-sea coral Lophelia pertusa.</title>
        <authorList>
            <person name="Herrera S."/>
            <person name="Cordes E."/>
        </authorList>
    </citation>
    <scope>NUCLEOTIDE SEQUENCE</scope>
    <source>
        <strain evidence="3">USNM1676648</strain>
        <tissue evidence="3">Polyp</tissue>
    </source>
</reference>
<dbReference type="Pfam" id="PF00102">
    <property type="entry name" value="Y_phosphatase"/>
    <property type="match status" value="3"/>
</dbReference>
<dbReference type="SUPFAM" id="SSF52799">
    <property type="entry name" value="(Phosphotyrosine protein) phosphatases II"/>
    <property type="match status" value="2"/>
</dbReference>
<dbReference type="PROSITE" id="PS50056">
    <property type="entry name" value="TYR_PHOSPHATASE_2"/>
    <property type="match status" value="2"/>
</dbReference>
<dbReference type="OrthoDB" id="10253954at2759"/>
<evidence type="ECO:0000313" key="3">
    <source>
        <dbReference type="EMBL" id="KAJ7369444.1"/>
    </source>
</evidence>
<feature type="domain" description="Tyrosine specific protein phosphatases" evidence="2">
    <location>
        <begin position="341"/>
        <end position="415"/>
    </location>
</feature>
<protein>
    <submittedName>
        <fullName evidence="3">Uncharacterized protein</fullName>
    </submittedName>
</protein>
<dbReference type="InterPro" id="IPR016130">
    <property type="entry name" value="Tyr_Pase_AS"/>
</dbReference>
<dbReference type="PANTHER" id="PTHR19134:SF531">
    <property type="entry name" value="TYROSINE-PROTEIN PHOSPHATASE LAR"/>
    <property type="match status" value="1"/>
</dbReference>
<feature type="domain" description="Tyrosine specific protein phosphatases" evidence="2">
    <location>
        <begin position="689"/>
        <end position="737"/>
    </location>
</feature>
<feature type="domain" description="Tyrosine-protein phosphatase" evidence="1">
    <location>
        <begin position="456"/>
        <end position="746"/>
    </location>
</feature>
<dbReference type="InterPro" id="IPR029021">
    <property type="entry name" value="Prot-tyrosine_phosphatase-like"/>
</dbReference>
<dbReference type="Proteomes" id="UP001163046">
    <property type="component" value="Unassembled WGS sequence"/>
</dbReference>